<gene>
    <name evidence="2" type="ORF">EZ242_13795</name>
</gene>
<feature type="region of interest" description="Disordered" evidence="1">
    <location>
        <begin position="30"/>
        <end position="55"/>
    </location>
</feature>
<protein>
    <submittedName>
        <fullName evidence="2">Uncharacterized protein</fullName>
    </submittedName>
</protein>
<reference evidence="2 3" key="1">
    <citation type="submission" date="2019-03" db="EMBL/GenBank/DDBJ databases">
        <title>Ramlibacter rhizophilus CCTCC AB2015357, whole genome shotgun sequence.</title>
        <authorList>
            <person name="Zhang X."/>
            <person name="Feng G."/>
            <person name="Zhu H."/>
        </authorList>
    </citation>
    <scope>NUCLEOTIDE SEQUENCE [LARGE SCALE GENOMIC DNA]</scope>
    <source>
        <strain evidence="2 3">CCTCC AB2015357</strain>
    </source>
</reference>
<dbReference type="RefSeq" id="WP_135285752.1">
    <property type="nucleotide sequence ID" value="NZ_SMLL01000005.1"/>
</dbReference>
<dbReference type="Proteomes" id="UP000297564">
    <property type="component" value="Unassembled WGS sequence"/>
</dbReference>
<evidence type="ECO:0000256" key="1">
    <source>
        <dbReference type="SAM" id="MobiDB-lite"/>
    </source>
</evidence>
<evidence type="ECO:0000313" key="2">
    <source>
        <dbReference type="EMBL" id="TFY98601.1"/>
    </source>
</evidence>
<evidence type="ECO:0000313" key="3">
    <source>
        <dbReference type="Proteomes" id="UP000297564"/>
    </source>
</evidence>
<comment type="caution">
    <text evidence="2">The sequence shown here is derived from an EMBL/GenBank/DDBJ whole genome shotgun (WGS) entry which is preliminary data.</text>
</comment>
<dbReference type="EMBL" id="SMLL01000005">
    <property type="protein sequence ID" value="TFY98601.1"/>
    <property type="molecule type" value="Genomic_DNA"/>
</dbReference>
<name>A0A4Z0BIP2_9BURK</name>
<organism evidence="2 3">
    <name type="scientific">Ramlibacter rhizophilus</name>
    <dbReference type="NCBI Taxonomy" id="1781167"/>
    <lineage>
        <taxon>Bacteria</taxon>
        <taxon>Pseudomonadati</taxon>
        <taxon>Pseudomonadota</taxon>
        <taxon>Betaproteobacteria</taxon>
        <taxon>Burkholderiales</taxon>
        <taxon>Comamonadaceae</taxon>
        <taxon>Ramlibacter</taxon>
    </lineage>
</organism>
<accession>A0A4Z0BIP2</accession>
<feature type="compositionally biased region" description="Low complexity" evidence="1">
    <location>
        <begin position="40"/>
        <end position="55"/>
    </location>
</feature>
<dbReference type="AlphaFoldDB" id="A0A4Z0BIP2"/>
<sequence>MNSMHKSKTQAPAKVLTPFDWFQPLEAEATPRRAAKSRRTGAAAAPQTAASRTARILAHRWGSPYSRAGWP</sequence>
<keyword evidence="3" id="KW-1185">Reference proteome</keyword>
<proteinExistence type="predicted"/>